<accession>A0A8H5NE43</accession>
<evidence type="ECO:0000313" key="2">
    <source>
        <dbReference type="Proteomes" id="UP000582016"/>
    </source>
</evidence>
<comment type="caution">
    <text evidence="1">The sequence shown here is derived from an EMBL/GenBank/DDBJ whole genome shotgun (WGS) entry which is preliminary data.</text>
</comment>
<dbReference type="Proteomes" id="UP000582016">
    <property type="component" value="Unassembled WGS sequence"/>
</dbReference>
<reference evidence="1 2" key="1">
    <citation type="submission" date="2020-05" db="EMBL/GenBank/DDBJ databases">
        <title>Identification and distribution of gene clusters putatively required for synthesis of sphingolipid metabolism inhibitors in phylogenetically diverse species of the filamentous fungus Fusarium.</title>
        <authorList>
            <person name="Kim H.-S."/>
            <person name="Busman M."/>
            <person name="Brown D.W."/>
            <person name="Divon H."/>
            <person name="Uhlig S."/>
            <person name="Proctor R.H."/>
        </authorList>
    </citation>
    <scope>NUCLEOTIDE SEQUENCE [LARGE SCALE GENOMIC DNA]</scope>
    <source>
        <strain evidence="1 2">NRRL 13617</strain>
    </source>
</reference>
<name>A0A8H5NE43_9HYPO</name>
<dbReference type="SUPFAM" id="SSF48403">
    <property type="entry name" value="Ankyrin repeat"/>
    <property type="match status" value="1"/>
</dbReference>
<keyword evidence="2" id="KW-1185">Reference proteome</keyword>
<proteinExistence type="predicted"/>
<evidence type="ECO:0000313" key="1">
    <source>
        <dbReference type="EMBL" id="KAF5561849.1"/>
    </source>
</evidence>
<organism evidence="1 2">
    <name type="scientific">Fusarium phyllophilum</name>
    <dbReference type="NCBI Taxonomy" id="47803"/>
    <lineage>
        <taxon>Eukaryota</taxon>
        <taxon>Fungi</taxon>
        <taxon>Dikarya</taxon>
        <taxon>Ascomycota</taxon>
        <taxon>Pezizomycotina</taxon>
        <taxon>Sordariomycetes</taxon>
        <taxon>Hypocreomycetidae</taxon>
        <taxon>Hypocreales</taxon>
        <taxon>Nectriaceae</taxon>
        <taxon>Fusarium</taxon>
        <taxon>Fusarium fujikuroi species complex</taxon>
    </lineage>
</organism>
<sequence length="579" mass="65568">MSGEAISSLLSGCGDSAGQDCQSPFPFNSLREQFDLVKDFPEICNYLEFGQLSRVVLMEDQHRSKSLLDKYPSSINEINHLGQTPVHIAVQTQNATILSMLINHADRKVLNTKDNNGHYAIDYATDALCHARKSGKELGSKGCNGCEVLNVLLRSESVILTNSVHLALKLPWSNETPICIEGQKNIIRCLSRRNELKTLAQRELTPAERQDLEFYQSGTLDQNAAQTQRFLEAKKCHVAMRLKVYDNTESPEDSKSIYQFISHGDVAESALHSGFLIPMTLFDDVFRLLAHWLNSSCSSPFGQGLFSSSYICWLVDHGGDLRSTVPTLWGGTTAAHYFMTYLGTCEYSFVLGLRVPLSPKVSSIIFEEDNIDDCRCQCSPKGCTPLTKFLAVIDWQQGLLRPLGMANTIRNVLQYLGYLCDILNHLGYDLTKEHWIDSAAVRYFTFFRLGLRHTCCCLFYDGVEKASGPLSTADRREVEEEDSSRLELLEQLVTEFGRERGNYTDLKSFAREYWAPRMEVVYEEIESYVLTKTQRQSAEEAGVVWECYGPQLPWDDSLTVDTENEEEILQDQVLYRKDQ</sequence>
<dbReference type="InterPro" id="IPR036770">
    <property type="entry name" value="Ankyrin_rpt-contain_sf"/>
</dbReference>
<dbReference type="OrthoDB" id="1577640at2759"/>
<dbReference type="EMBL" id="JAAOAQ010000203">
    <property type="protein sequence ID" value="KAF5561849.1"/>
    <property type="molecule type" value="Genomic_DNA"/>
</dbReference>
<protein>
    <submittedName>
        <fullName evidence="1">Uncharacterized protein</fullName>
    </submittedName>
</protein>
<gene>
    <name evidence="1" type="ORF">FPHYL_5980</name>
</gene>
<dbReference type="Gene3D" id="1.25.40.20">
    <property type="entry name" value="Ankyrin repeat-containing domain"/>
    <property type="match status" value="1"/>
</dbReference>
<dbReference type="AlphaFoldDB" id="A0A8H5NE43"/>